<evidence type="ECO:0000313" key="2">
    <source>
        <dbReference type="Proteomes" id="UP001374584"/>
    </source>
</evidence>
<dbReference type="AlphaFoldDB" id="A0AAN9QYX2"/>
<sequence length="106" mass="11370">MHVIELGRFRVVGSEVLGHACGEFLGVADIGVWSHGKVLECWGLGILVVGLGWLVVECRVMYVGSFSKVGLFMGSSGRVSVHDNIGSFEKAEEGYVKNRMNSVGLG</sequence>
<accession>A0AAN9QYX2</accession>
<gene>
    <name evidence="1" type="ORF">VNO80_22627</name>
</gene>
<dbReference type="EMBL" id="JAYMYR010000008">
    <property type="protein sequence ID" value="KAK7348078.1"/>
    <property type="molecule type" value="Genomic_DNA"/>
</dbReference>
<reference evidence="1 2" key="1">
    <citation type="submission" date="2024-01" db="EMBL/GenBank/DDBJ databases">
        <title>The genomes of 5 underutilized Papilionoideae crops provide insights into root nodulation and disease resistanc.</title>
        <authorList>
            <person name="Jiang F."/>
        </authorList>
    </citation>
    <scope>NUCLEOTIDE SEQUENCE [LARGE SCALE GENOMIC DNA]</scope>
    <source>
        <strain evidence="1">JINMINGXINNONG_FW02</strain>
        <tissue evidence="1">Leaves</tissue>
    </source>
</reference>
<proteinExistence type="predicted"/>
<organism evidence="1 2">
    <name type="scientific">Phaseolus coccineus</name>
    <name type="common">Scarlet runner bean</name>
    <name type="synonym">Phaseolus multiflorus</name>
    <dbReference type="NCBI Taxonomy" id="3886"/>
    <lineage>
        <taxon>Eukaryota</taxon>
        <taxon>Viridiplantae</taxon>
        <taxon>Streptophyta</taxon>
        <taxon>Embryophyta</taxon>
        <taxon>Tracheophyta</taxon>
        <taxon>Spermatophyta</taxon>
        <taxon>Magnoliopsida</taxon>
        <taxon>eudicotyledons</taxon>
        <taxon>Gunneridae</taxon>
        <taxon>Pentapetalae</taxon>
        <taxon>rosids</taxon>
        <taxon>fabids</taxon>
        <taxon>Fabales</taxon>
        <taxon>Fabaceae</taxon>
        <taxon>Papilionoideae</taxon>
        <taxon>50 kb inversion clade</taxon>
        <taxon>NPAAA clade</taxon>
        <taxon>indigoferoid/millettioid clade</taxon>
        <taxon>Phaseoleae</taxon>
        <taxon>Phaseolus</taxon>
    </lineage>
</organism>
<protein>
    <submittedName>
        <fullName evidence="1">Uncharacterized protein</fullName>
    </submittedName>
</protein>
<comment type="caution">
    <text evidence="1">The sequence shown here is derived from an EMBL/GenBank/DDBJ whole genome shotgun (WGS) entry which is preliminary data.</text>
</comment>
<keyword evidence="2" id="KW-1185">Reference proteome</keyword>
<name>A0AAN9QYX2_PHACN</name>
<dbReference type="Proteomes" id="UP001374584">
    <property type="component" value="Unassembled WGS sequence"/>
</dbReference>
<evidence type="ECO:0000313" key="1">
    <source>
        <dbReference type="EMBL" id="KAK7348078.1"/>
    </source>
</evidence>